<keyword evidence="1" id="KW-1185">Reference proteome</keyword>
<dbReference type="KEGG" id="osn:115223337"/>
<organism evidence="1 2">
    <name type="scientific">Octopus sinensis</name>
    <name type="common">East Asian common octopus</name>
    <dbReference type="NCBI Taxonomy" id="2607531"/>
    <lineage>
        <taxon>Eukaryota</taxon>
        <taxon>Metazoa</taxon>
        <taxon>Spiralia</taxon>
        <taxon>Lophotrochozoa</taxon>
        <taxon>Mollusca</taxon>
        <taxon>Cephalopoda</taxon>
        <taxon>Coleoidea</taxon>
        <taxon>Octopodiformes</taxon>
        <taxon>Octopoda</taxon>
        <taxon>Incirrata</taxon>
        <taxon>Octopodidae</taxon>
        <taxon>Octopus</taxon>
    </lineage>
</organism>
<dbReference type="Proteomes" id="UP000515154">
    <property type="component" value="Linkage group LG22"/>
</dbReference>
<proteinExistence type="predicted"/>
<dbReference type="PANTHER" id="PTHR28457">
    <property type="entry name" value="COILED-COIL DOMAIN-CONTAINING PROTEIN 189"/>
    <property type="match status" value="1"/>
</dbReference>
<accession>A0A6P7TET5</accession>
<dbReference type="PANTHER" id="PTHR28457:SF3">
    <property type="entry name" value="CILIARY-ASSOCIATED CALCIUM-BINDING COILED-COIL PROTEIN 1"/>
    <property type="match status" value="1"/>
</dbReference>
<dbReference type="AlphaFoldDB" id="A0A6P7TET5"/>
<evidence type="ECO:0000313" key="2">
    <source>
        <dbReference type="RefSeq" id="XP_029649718.1"/>
    </source>
</evidence>
<evidence type="ECO:0000313" key="1">
    <source>
        <dbReference type="Proteomes" id="UP000515154"/>
    </source>
</evidence>
<name>A0A6P7TET5_9MOLL</name>
<protein>
    <submittedName>
        <fullName evidence="2">Ciliary-associated calcium-binding coiled-coil protein 1-like</fullName>
    </submittedName>
</protein>
<gene>
    <name evidence="2" type="primary">LOC115223337</name>
</gene>
<dbReference type="InterPro" id="IPR032727">
    <property type="entry name" value="CLAMP"/>
</dbReference>
<sequence>MSSKRTSGRDKKSNRLGLSASSISTSVKKDSTKINESEVQIAKTWQAYRYLNYEMTQQLLKASLSEVEKKMISFLKLTQPSVDLKEAVMLDYFVAGIYWAHNQSYSNEQFSGFFSLLYDLLCNVKDKHLSIGNNLQELRKSLAGIAVSDIITDCGGMLFFNLNAAKKIIEYFQVTLFQHYCLYEYIYTHMQAEQIIGTDLKIVPVIGLGPCFAPPLIEGVLEDSYTNYINLPPETELETDRGELLVEEEILAGPDMSFLNSITKEEVEEIFQSVADELLPHVQEEIADQIREQEIQLINKINDLCNMYNQMPMQGSSKKK</sequence>
<reference evidence="2" key="1">
    <citation type="submission" date="2025-08" db="UniProtKB">
        <authorList>
            <consortium name="RefSeq"/>
        </authorList>
    </citation>
    <scope>IDENTIFICATION</scope>
</reference>
<dbReference type="RefSeq" id="XP_029649718.1">
    <property type="nucleotide sequence ID" value="XM_029793858.2"/>
</dbReference>
<dbReference type="Pfam" id="PF14769">
    <property type="entry name" value="CLAMP"/>
    <property type="match status" value="1"/>
</dbReference>